<dbReference type="GO" id="GO:0007165">
    <property type="term" value="P:signal transduction"/>
    <property type="evidence" value="ECO:0007669"/>
    <property type="project" value="InterPro"/>
</dbReference>
<evidence type="ECO:0000259" key="2">
    <source>
        <dbReference type="PROSITE" id="PS50105"/>
    </source>
</evidence>
<dbReference type="PANTHER" id="PTHR46270:SF2">
    <property type="entry name" value="TIR DOMAIN-CONTAINING PROTEIN"/>
    <property type="match status" value="1"/>
</dbReference>
<accession>A0A814G8B7</accession>
<dbReference type="InterPro" id="IPR001660">
    <property type="entry name" value="SAM"/>
</dbReference>
<dbReference type="InterPro" id="IPR000157">
    <property type="entry name" value="TIR_dom"/>
</dbReference>
<dbReference type="Gene3D" id="3.40.220.10">
    <property type="entry name" value="Leucine Aminopeptidase, subunit E, domain 1"/>
    <property type="match status" value="1"/>
</dbReference>
<dbReference type="Pfam" id="PF13676">
    <property type="entry name" value="TIR_2"/>
    <property type="match status" value="1"/>
</dbReference>
<organism evidence="3 4">
    <name type="scientific">Rotaria sordida</name>
    <dbReference type="NCBI Taxonomy" id="392033"/>
    <lineage>
        <taxon>Eukaryota</taxon>
        <taxon>Metazoa</taxon>
        <taxon>Spiralia</taxon>
        <taxon>Gnathifera</taxon>
        <taxon>Rotifera</taxon>
        <taxon>Eurotatoria</taxon>
        <taxon>Bdelloidea</taxon>
        <taxon>Philodinida</taxon>
        <taxon>Philodinidae</taxon>
        <taxon>Rotaria</taxon>
    </lineage>
</organism>
<feature type="domain" description="SAM" evidence="2">
    <location>
        <begin position="4"/>
        <end position="46"/>
    </location>
</feature>
<evidence type="ECO:0000313" key="4">
    <source>
        <dbReference type="Proteomes" id="UP000663870"/>
    </source>
</evidence>
<dbReference type="Proteomes" id="UP000663870">
    <property type="component" value="Unassembled WGS sequence"/>
</dbReference>
<dbReference type="InterPro" id="IPR043472">
    <property type="entry name" value="Macro_dom-like"/>
</dbReference>
<dbReference type="SUPFAM" id="SSF52200">
    <property type="entry name" value="Toll/Interleukin receptor TIR domain"/>
    <property type="match status" value="1"/>
</dbReference>
<sequence length="1401" mass="163696">MADWTIDQVGEWLIENGFENNVKTFKDKNIDGLTLMRMNDDNISQMLCIFDEDGIIEKPTTEVKTKFKEKLEDWKVMVELEQNKQVINNEIEKYSTRMSASSPSIKTRDYWMDDETFSNMGSMEENEEKAKSDDILSSTSSLSNVSFDLSKIDSSKQEILKLPSPTISPDKDQITDITTSIDKTKYLVNDNIHIQFFKNPKFGTYLIEYLQQKISGVKIKIEQSSSINDELFSSFNYILYLSGSNQDIESTYDEINNLFQTIKIKIYKSLRVRTWLRNPTAVSIIQAIMDNENNLFTVCQSNGKYNDILKIFYFHNENFNYIQNIDNIIQSYIRKKIITLPSIVDKNMIEKSKKNTKHDTQSGYSTTYTEQYQNKLKEMIENYNEENNMISIILNEKIYNKVRKQQSIHIFGSIKLVNEFIQNFQNLADKDTFTVFKFNPITSIQMEYLTNIGSKDLKVIEKEYQKENAKIRIRYDEFYAPENLKNDIELSMNTLLSSLESITFECMPLYYDIADKEILHLKNIAHKNRCGCELILKKNLKLYRIPKAIETSSTINFVSRSLIKQSELFCSSPVVSQQAKSSNGSIEVLIGDIAVQKADVLIIPLVSYGLKQSLIERAGNIIRQEQQVEKTEKDKNSIPFFIETTASNLTCKIVLFSNWSPLKAATNDDNLVEHIRKFISKSIKYVIMKNEQSDIKIESIAFAVPDSCKNENILAEEMIHETKQQIELMKSPLKISFIILPDQQTLYQQFLTAIQKVQSNDDVYAVFSCPMSTITVNLISSNNENLTKCKEKIMNHIKRSMVKIKLDEFKDWNQYMINVFYKYCYDRCVLLKIDDDKRIRLIGPINNVYEAKHKYLLTNALIQEKIHIQQLIIKIPRSRSIIQPQRTESISTSACYNIMLSYCQEDSTISHHLGDRLIDEGFSVWIDLIGSNDSFLQINKSECIILCISENYIENKFSQNTVEYMKQMGKHIILVKVQNCILSDWLQQLIPNEIYFQMFGSENYFDLQYDKILLKILQYTQPGYSSLLQKTSHTSIILQQDDIIKSHRYYNIFNFLLTQKQRESNYQKYVTKLMSLKKGKINEDERKILINELEEIIRIIEDQCRQNIKEQKKSHYSYDDDQSNLQTLDDDELKEDELKTQILFDSGILSYQYMLKKALDLKTKQNIPPCTVSGDINDAPFPMIDEVLRNPKLIISTRVNRFQCGKFDSDYYKRRWTFNNRYLKSWRKPKKKSSQHLNDDKPNIQTITNETTSSHSSEMADKDRIRKFQDFGESRKTIKHQVLVKKDLPKKSTYSEQEIMEFRKKFVQQMKDNENELIKLCENINLLRRPSKQRIYANLNAMFSLSTVSDAKQKPIKALQTHGYREIPLKFPWNGVFDASASSLVQQNLSALFFFEVPQKK</sequence>
<feature type="region of interest" description="Disordered" evidence="1">
    <location>
        <begin position="1229"/>
        <end position="1260"/>
    </location>
</feature>
<dbReference type="Gene3D" id="3.40.50.10140">
    <property type="entry name" value="Toll/interleukin-1 receptor homology (TIR) domain"/>
    <property type="match status" value="1"/>
</dbReference>
<evidence type="ECO:0000313" key="3">
    <source>
        <dbReference type="EMBL" id="CAF0993126.1"/>
    </source>
</evidence>
<dbReference type="SUPFAM" id="SSF52949">
    <property type="entry name" value="Macro domain-like"/>
    <property type="match status" value="1"/>
</dbReference>
<evidence type="ECO:0000256" key="1">
    <source>
        <dbReference type="SAM" id="MobiDB-lite"/>
    </source>
</evidence>
<name>A0A814G8B7_9BILA</name>
<dbReference type="PANTHER" id="PTHR46270">
    <property type="entry name" value="ARMADILLO-TYPE FOLD-RELATED"/>
    <property type="match status" value="1"/>
</dbReference>
<comment type="caution">
    <text evidence="3">The sequence shown here is derived from an EMBL/GenBank/DDBJ whole genome shotgun (WGS) entry which is preliminary data.</text>
</comment>
<keyword evidence="4" id="KW-1185">Reference proteome</keyword>
<proteinExistence type="predicted"/>
<dbReference type="EMBL" id="CAJNOL010000301">
    <property type="protein sequence ID" value="CAF0993126.1"/>
    <property type="molecule type" value="Genomic_DNA"/>
</dbReference>
<protein>
    <recommendedName>
        <fullName evidence="2">SAM domain-containing protein</fullName>
    </recommendedName>
</protein>
<dbReference type="PROSITE" id="PS50105">
    <property type="entry name" value="SAM_DOMAIN"/>
    <property type="match status" value="1"/>
</dbReference>
<dbReference type="SUPFAM" id="SSF47769">
    <property type="entry name" value="SAM/Pointed domain"/>
    <property type="match status" value="1"/>
</dbReference>
<dbReference type="InterPro" id="IPR013761">
    <property type="entry name" value="SAM/pointed_sf"/>
</dbReference>
<feature type="compositionally biased region" description="Polar residues" evidence="1">
    <location>
        <begin position="1243"/>
        <end position="1257"/>
    </location>
</feature>
<dbReference type="InterPro" id="IPR035897">
    <property type="entry name" value="Toll_tir_struct_dom_sf"/>
</dbReference>
<reference evidence="3" key="1">
    <citation type="submission" date="2021-02" db="EMBL/GenBank/DDBJ databases">
        <authorList>
            <person name="Nowell W R."/>
        </authorList>
    </citation>
    <scope>NUCLEOTIDE SEQUENCE</scope>
</reference>
<dbReference type="Gene3D" id="1.10.150.50">
    <property type="entry name" value="Transcription Factor, Ets-1"/>
    <property type="match status" value="1"/>
</dbReference>
<gene>
    <name evidence="3" type="ORF">JXQ802_LOCUS13777</name>
</gene>